<feature type="compositionally biased region" description="Polar residues" evidence="1">
    <location>
        <begin position="7"/>
        <end position="18"/>
    </location>
</feature>
<organism evidence="3 4">
    <name type="scientific">Mytilus galloprovincialis</name>
    <name type="common">Mediterranean mussel</name>
    <dbReference type="NCBI Taxonomy" id="29158"/>
    <lineage>
        <taxon>Eukaryota</taxon>
        <taxon>Metazoa</taxon>
        <taxon>Spiralia</taxon>
        <taxon>Lophotrochozoa</taxon>
        <taxon>Mollusca</taxon>
        <taxon>Bivalvia</taxon>
        <taxon>Autobranchia</taxon>
        <taxon>Pteriomorphia</taxon>
        <taxon>Mytilida</taxon>
        <taxon>Mytiloidea</taxon>
        <taxon>Mytilidae</taxon>
        <taxon>Mytilinae</taxon>
        <taxon>Mytilus</taxon>
    </lineage>
</organism>
<dbReference type="GO" id="GO:0006508">
    <property type="term" value="P:proteolysis"/>
    <property type="evidence" value="ECO:0007669"/>
    <property type="project" value="InterPro"/>
</dbReference>
<evidence type="ECO:0000313" key="4">
    <source>
        <dbReference type="Proteomes" id="UP000596742"/>
    </source>
</evidence>
<evidence type="ECO:0000313" key="3">
    <source>
        <dbReference type="EMBL" id="VDI49100.1"/>
    </source>
</evidence>
<dbReference type="Proteomes" id="UP000596742">
    <property type="component" value="Unassembled WGS sequence"/>
</dbReference>
<dbReference type="CDD" id="cd00303">
    <property type="entry name" value="retropepsin_like"/>
    <property type="match status" value="1"/>
</dbReference>
<dbReference type="InterPro" id="IPR001969">
    <property type="entry name" value="Aspartic_peptidase_AS"/>
</dbReference>
<accession>A0A8B6FEZ1</accession>
<dbReference type="InterPro" id="IPR005162">
    <property type="entry name" value="Retrotrans_gag_dom"/>
</dbReference>
<dbReference type="Gene3D" id="2.40.70.10">
    <property type="entry name" value="Acid Proteases"/>
    <property type="match status" value="1"/>
</dbReference>
<protein>
    <recommendedName>
        <fullName evidence="2">Retrotransposon gag domain-containing protein</fullName>
    </recommendedName>
</protein>
<evidence type="ECO:0000256" key="1">
    <source>
        <dbReference type="SAM" id="MobiDB-lite"/>
    </source>
</evidence>
<comment type="caution">
    <text evidence="3">The sequence shown here is derived from an EMBL/GenBank/DDBJ whole genome shotgun (WGS) entry which is preliminary data.</text>
</comment>
<dbReference type="Pfam" id="PF03732">
    <property type="entry name" value="Retrotrans_gag"/>
    <property type="match status" value="1"/>
</dbReference>
<name>A0A8B6FEZ1_MYTGA</name>
<dbReference type="OrthoDB" id="7483068at2759"/>
<gene>
    <name evidence="3" type="ORF">MGAL_10B029335</name>
</gene>
<dbReference type="EMBL" id="UYJE01006792">
    <property type="protein sequence ID" value="VDI49100.1"/>
    <property type="molecule type" value="Genomic_DNA"/>
</dbReference>
<keyword evidence="4" id="KW-1185">Reference proteome</keyword>
<feature type="region of interest" description="Disordered" evidence="1">
    <location>
        <begin position="1"/>
        <end position="29"/>
    </location>
</feature>
<dbReference type="GO" id="GO:0004190">
    <property type="term" value="F:aspartic-type endopeptidase activity"/>
    <property type="evidence" value="ECO:0007669"/>
    <property type="project" value="InterPro"/>
</dbReference>
<evidence type="ECO:0000259" key="2">
    <source>
        <dbReference type="Pfam" id="PF03732"/>
    </source>
</evidence>
<reference evidence="3" key="1">
    <citation type="submission" date="2018-11" db="EMBL/GenBank/DDBJ databases">
        <authorList>
            <person name="Alioto T."/>
            <person name="Alioto T."/>
        </authorList>
    </citation>
    <scope>NUCLEOTIDE SEQUENCE</scope>
</reference>
<dbReference type="InterPro" id="IPR021109">
    <property type="entry name" value="Peptidase_aspartic_dom_sf"/>
</dbReference>
<feature type="domain" description="Retrotransposon gag" evidence="2">
    <location>
        <begin position="142"/>
        <end position="231"/>
    </location>
</feature>
<dbReference type="PROSITE" id="PS00141">
    <property type="entry name" value="ASP_PROTEASE"/>
    <property type="match status" value="1"/>
</dbReference>
<proteinExistence type="predicted"/>
<dbReference type="AlphaFoldDB" id="A0A8B6FEZ1"/>
<sequence>MSDENSEPSIEHNQYQSDSETDSKHTNDGFLEDNEIVGLTEFDLGDVNSPDNTANFEPEINVLLAEASPITSTPQPLNVTEIPTESVDIPIKIQTTSTMSKLVRCREFSGYPQDNAKGFFSEFESYALLHELPETDKRRIAAFHLHLKGPALTWYNSLSDESKSSWITICVLFKEKYINFSWQSATVIMESEIFQNMVLSPGQSLEDYFSQLSEKAQILRKHDHELVAKFIIDAHHALTSAKMAEACGYRQHGDSINALKHENKHAPRQLPGKSNIIDSNQSEVIRDLQNQVAILTDLVQGKHKEHVQSEPSHSDVHDIRDQIGQLSGLITSMAVREVPHKEPKRPENTSTNYANTSRFDSAECRRCKGLGHFQRVCNWNGIAALVDTGSSINVISKSLYDSISDRHKLYFEQLSESEIRLANNDKIRINGISKLQATIHQKNEIIETYIIPKTSHPLILGTEYLRENKIVLDFSDFSCNQKTVPVKTGKRIELEPNTEYLTFGKLPNYVTVGLQGICVNSKFSVNHKFLVAKSLVVVPVNRKVPIKLLNASNVKITIPKGKNIAEFSTLSNEYTYVAMSEKSEIPEVQNIQLVANENGLRTDNSEQQCDITDSPDRQEILTKIQDRF</sequence>